<protein>
    <submittedName>
        <fullName evidence="1">Uncharacterized protein</fullName>
    </submittedName>
</protein>
<evidence type="ECO:0000313" key="2">
    <source>
        <dbReference type="Proteomes" id="UP000727506"/>
    </source>
</evidence>
<name>A0A943YV27_9ACTN</name>
<organism evidence="1 2">
    <name type="scientific">Slackia piriformis</name>
    <dbReference type="NCBI Taxonomy" id="626934"/>
    <lineage>
        <taxon>Bacteria</taxon>
        <taxon>Bacillati</taxon>
        <taxon>Actinomycetota</taxon>
        <taxon>Coriobacteriia</taxon>
        <taxon>Eggerthellales</taxon>
        <taxon>Eggerthellaceae</taxon>
        <taxon>Slackia</taxon>
    </lineage>
</organism>
<reference evidence="1" key="1">
    <citation type="submission" date="2021-02" db="EMBL/GenBank/DDBJ databases">
        <title>Infant gut strain persistence is associated with maternal origin, phylogeny, and functional potential including surface adhesion and iron acquisition.</title>
        <authorList>
            <person name="Lou Y.C."/>
        </authorList>
    </citation>
    <scope>NUCLEOTIDE SEQUENCE</scope>
    <source>
        <strain evidence="1">L2_039_000G1_dasL2_039_000G1_concoct_11</strain>
    </source>
</reference>
<proteinExistence type="predicted"/>
<sequence>MEKDKKKAPLSAKTALSATMAATLAFTMAPVPQHRAFAEERGGGLRVNGV</sequence>
<dbReference type="AlphaFoldDB" id="A0A943YV27"/>
<evidence type="ECO:0000313" key="1">
    <source>
        <dbReference type="EMBL" id="MBS6940290.1"/>
    </source>
</evidence>
<dbReference type="Proteomes" id="UP000727506">
    <property type="component" value="Unassembled WGS sequence"/>
</dbReference>
<gene>
    <name evidence="1" type="ORF">KH142_02195</name>
</gene>
<dbReference type="EMBL" id="JAGZSV010000022">
    <property type="protein sequence ID" value="MBS6940290.1"/>
    <property type="molecule type" value="Genomic_DNA"/>
</dbReference>
<accession>A0A943YV27</accession>
<comment type="caution">
    <text evidence="1">The sequence shown here is derived from an EMBL/GenBank/DDBJ whole genome shotgun (WGS) entry which is preliminary data.</text>
</comment>